<comment type="caution">
    <text evidence="2">The sequence shown here is derived from an EMBL/GenBank/DDBJ whole genome shotgun (WGS) entry which is preliminary data.</text>
</comment>
<protein>
    <submittedName>
        <fullName evidence="2">Uncharacterized protein</fullName>
    </submittedName>
</protein>
<name>A0ABQ9BRV2_9ROSI</name>
<reference evidence="2" key="1">
    <citation type="submission" date="2022-10" db="EMBL/GenBank/DDBJ databases">
        <authorList>
            <person name="Hyden B.L."/>
            <person name="Feng K."/>
            <person name="Yates T."/>
            <person name="Jawdy S."/>
            <person name="Smart L.B."/>
            <person name="Muchero W."/>
        </authorList>
    </citation>
    <scope>NUCLEOTIDE SEQUENCE</scope>
    <source>
        <tissue evidence="2">Shoot tip</tissue>
    </source>
</reference>
<dbReference type="EMBL" id="JAPFFI010000007">
    <property type="protein sequence ID" value="KAJ6389740.1"/>
    <property type="molecule type" value="Genomic_DNA"/>
</dbReference>
<evidence type="ECO:0000256" key="1">
    <source>
        <dbReference type="SAM" id="MobiDB-lite"/>
    </source>
</evidence>
<feature type="compositionally biased region" description="Polar residues" evidence="1">
    <location>
        <begin position="163"/>
        <end position="180"/>
    </location>
</feature>
<organism evidence="2 3">
    <name type="scientific">Salix suchowensis</name>
    <dbReference type="NCBI Taxonomy" id="1278906"/>
    <lineage>
        <taxon>Eukaryota</taxon>
        <taxon>Viridiplantae</taxon>
        <taxon>Streptophyta</taxon>
        <taxon>Embryophyta</taxon>
        <taxon>Tracheophyta</taxon>
        <taxon>Spermatophyta</taxon>
        <taxon>Magnoliopsida</taxon>
        <taxon>eudicotyledons</taxon>
        <taxon>Gunneridae</taxon>
        <taxon>Pentapetalae</taxon>
        <taxon>rosids</taxon>
        <taxon>fabids</taxon>
        <taxon>Malpighiales</taxon>
        <taxon>Salicaceae</taxon>
        <taxon>Saliceae</taxon>
        <taxon>Salix</taxon>
    </lineage>
</organism>
<evidence type="ECO:0000313" key="3">
    <source>
        <dbReference type="Proteomes" id="UP001141253"/>
    </source>
</evidence>
<dbReference type="Proteomes" id="UP001141253">
    <property type="component" value="Chromosome 3"/>
</dbReference>
<feature type="compositionally biased region" description="Polar residues" evidence="1">
    <location>
        <begin position="243"/>
        <end position="256"/>
    </location>
</feature>
<feature type="compositionally biased region" description="Polar residues" evidence="1">
    <location>
        <begin position="72"/>
        <end position="83"/>
    </location>
</feature>
<proteinExistence type="predicted"/>
<evidence type="ECO:0000313" key="2">
    <source>
        <dbReference type="EMBL" id="KAJ6389740.1"/>
    </source>
</evidence>
<keyword evidence="3" id="KW-1185">Reference proteome</keyword>
<feature type="compositionally biased region" description="Basic and acidic residues" evidence="1">
    <location>
        <begin position="87"/>
        <end position="129"/>
    </location>
</feature>
<reference evidence="2" key="2">
    <citation type="journal article" date="2023" name="Int. J. Mol. Sci.">
        <title>De Novo Assembly and Annotation of 11 Diverse Shrub Willow (Salix) Genomes Reveals Novel Gene Organization in Sex-Linked Regions.</title>
        <authorList>
            <person name="Hyden B."/>
            <person name="Feng K."/>
            <person name="Yates T.B."/>
            <person name="Jawdy S."/>
            <person name="Cereghino C."/>
            <person name="Smart L.B."/>
            <person name="Muchero W."/>
        </authorList>
    </citation>
    <scope>NUCLEOTIDE SEQUENCE</scope>
    <source>
        <tissue evidence="2">Shoot tip</tissue>
    </source>
</reference>
<feature type="region of interest" description="Disordered" evidence="1">
    <location>
        <begin position="26"/>
        <end position="273"/>
    </location>
</feature>
<gene>
    <name evidence="2" type="ORF">OIU77_027958</name>
</gene>
<accession>A0ABQ9BRV2</accession>
<sequence length="273" mass="29586">MTGIEVHLDLTSKEVQCQIIKGRHPSTVNKGICKEGGSNYGPRQNYPPQQNHGPPVPGGSMPMNNRDHSPGGRNTNQGQQGSLLSPRDSKVTTKDSRGIFIPRDSKVTTKDNRGISIPRDSRVTTKDSRGIIMLPDQRSFLQGDLSNHGSPGPRDYRGGDRNYSPTHAGNYGQVGNTGIGQHQLGDGQRSAQMEQRSMQGEQGNYAPTGQPGWLDQARHPPIRNFGQGGNTGYGQRNLGEGPRSTQMEQRSTQGEQGNYAPTGKPGWSDKGGY</sequence>
<feature type="compositionally biased region" description="Polar residues" evidence="1">
    <location>
        <begin position="189"/>
        <end position="207"/>
    </location>
</feature>